<comment type="caution">
    <text evidence="2">The sequence shown here is derived from an EMBL/GenBank/DDBJ whole genome shotgun (WGS) entry which is preliminary data.</text>
</comment>
<feature type="transmembrane region" description="Helical" evidence="1">
    <location>
        <begin position="34"/>
        <end position="52"/>
    </location>
</feature>
<feature type="transmembrane region" description="Helical" evidence="1">
    <location>
        <begin position="7"/>
        <end position="28"/>
    </location>
</feature>
<evidence type="ECO:0000313" key="3">
    <source>
        <dbReference type="Proteomes" id="UP000547643"/>
    </source>
</evidence>
<protein>
    <submittedName>
        <fullName evidence="2">Uncharacterized protein</fullName>
    </submittedName>
</protein>
<organism evidence="2 3">
    <name type="scientific">Listeria booriae</name>
    <dbReference type="NCBI Taxonomy" id="1552123"/>
    <lineage>
        <taxon>Bacteria</taxon>
        <taxon>Bacillati</taxon>
        <taxon>Bacillota</taxon>
        <taxon>Bacilli</taxon>
        <taxon>Bacillales</taxon>
        <taxon>Listeriaceae</taxon>
        <taxon>Listeria</taxon>
    </lineage>
</organism>
<reference evidence="2 3" key="1">
    <citation type="submission" date="2020-03" db="EMBL/GenBank/DDBJ databases">
        <title>Soil Listeria distribution.</title>
        <authorList>
            <person name="Liao J."/>
            <person name="Wiedmann M."/>
        </authorList>
    </citation>
    <scope>NUCLEOTIDE SEQUENCE [LARGE SCALE GENOMIC DNA]</scope>
    <source>
        <strain evidence="2 3">FSL L7-1017</strain>
    </source>
</reference>
<evidence type="ECO:0000256" key="1">
    <source>
        <dbReference type="SAM" id="Phobius"/>
    </source>
</evidence>
<dbReference type="AlphaFoldDB" id="A0A7X0XR98"/>
<dbReference type="RefSeq" id="WP_185495063.1">
    <property type="nucleotide sequence ID" value="NZ_JAARUV010000002.1"/>
</dbReference>
<dbReference type="Proteomes" id="UP000547643">
    <property type="component" value="Unassembled WGS sequence"/>
</dbReference>
<evidence type="ECO:0000313" key="2">
    <source>
        <dbReference type="EMBL" id="MBC1779116.1"/>
    </source>
</evidence>
<keyword evidence="1" id="KW-0812">Transmembrane</keyword>
<name>A0A7X0XR98_9LIST</name>
<sequence>MDNNSKGNIGILIFLVSLFSAIWSLVIFPEGFGLIWLIGSVVVLIVATIYLVRWNKQAKKQVSACTIPVEATVQWWETSSRGQSGVLFFLVLSIPWNGSVVEKAYSTGGGMGVVELTHFLNRYPFGSRLMILTNGKGLSNIVIQEIDYAMSDNGEKLVLERFARSKNKNDK</sequence>
<dbReference type="EMBL" id="JAARUV010000002">
    <property type="protein sequence ID" value="MBC1779116.1"/>
    <property type="molecule type" value="Genomic_DNA"/>
</dbReference>
<proteinExistence type="predicted"/>
<keyword evidence="1" id="KW-0472">Membrane</keyword>
<accession>A0A7X0XR98</accession>
<keyword evidence="1" id="KW-1133">Transmembrane helix</keyword>
<gene>
    <name evidence="2" type="ORF">HCA46_09725</name>
</gene>